<accession>A0A9P6I8Q2</accession>
<dbReference type="Proteomes" id="UP000781932">
    <property type="component" value="Unassembled WGS sequence"/>
</dbReference>
<dbReference type="PANTHER" id="PTHR45626:SF22">
    <property type="entry name" value="DNA REPAIR PROTEIN RAD5"/>
    <property type="match status" value="1"/>
</dbReference>
<gene>
    <name evidence="5" type="ORF">CkaCkLH20_03910</name>
</gene>
<dbReference type="InterPro" id="IPR049730">
    <property type="entry name" value="SNF2/RAD54-like_C"/>
</dbReference>
<dbReference type="Pfam" id="PF00271">
    <property type="entry name" value="Helicase_C"/>
    <property type="match status" value="1"/>
</dbReference>
<comment type="caution">
    <text evidence="5">The sequence shown here is derived from an EMBL/GenBank/DDBJ whole genome shotgun (WGS) entry which is preliminary data.</text>
</comment>
<keyword evidence="2" id="KW-0378">Hydrolase</keyword>
<keyword evidence="1" id="KW-0547">Nucleotide-binding</keyword>
<evidence type="ECO:0000256" key="2">
    <source>
        <dbReference type="ARBA" id="ARBA00022801"/>
    </source>
</evidence>
<dbReference type="GeneID" id="62159703"/>
<feature type="domain" description="Helicase C-terminal" evidence="4">
    <location>
        <begin position="6"/>
        <end position="48"/>
    </location>
</feature>
<evidence type="ECO:0000259" key="4">
    <source>
        <dbReference type="Pfam" id="PF00271"/>
    </source>
</evidence>
<evidence type="ECO:0000313" key="5">
    <source>
        <dbReference type="EMBL" id="KAF9878418.1"/>
    </source>
</evidence>
<dbReference type="GO" id="GO:0016787">
    <property type="term" value="F:hydrolase activity"/>
    <property type="evidence" value="ECO:0007669"/>
    <property type="project" value="UniProtKB-KW"/>
</dbReference>
<keyword evidence="6" id="KW-1185">Reference proteome</keyword>
<dbReference type="GO" id="GO:0005524">
    <property type="term" value="F:ATP binding"/>
    <property type="evidence" value="ECO:0007669"/>
    <property type="project" value="UniProtKB-KW"/>
</dbReference>
<sequence>MGADILLMTLGTGAVGLNLAVASRIYLFEPQWNPSIELQAFGRALRLGQAEQVVIVRYIMRGTIEDSNVLSRQQKKLQLADGGFSQKRKPISSDRLEAISNILGLELRARLEALEQVRKYSRRANEELHAAEASLNENTQNLEAATAWLHHIQKIVEAARGYLLQAEQQVADSQRKWDEAYKLSMTAGKRVYQVALYSPEKRHLTEDEIEMRRQSALTTFHDAQEQTGNVYWFLPDPPREPRPPRWKDKYNYAGRQIYSRWQPYHPRPPKPVPPPPKPVVIVWRQTKITDYFPRLG</sequence>
<dbReference type="SUPFAM" id="SSF52540">
    <property type="entry name" value="P-loop containing nucleoside triphosphate hydrolases"/>
    <property type="match status" value="1"/>
</dbReference>
<dbReference type="Gene3D" id="3.40.50.300">
    <property type="entry name" value="P-loop containing nucleotide triphosphate hydrolases"/>
    <property type="match status" value="1"/>
</dbReference>
<dbReference type="InterPro" id="IPR001650">
    <property type="entry name" value="Helicase_C-like"/>
</dbReference>
<reference evidence="5" key="1">
    <citation type="submission" date="2020-03" db="EMBL/GenBank/DDBJ databases">
        <authorList>
            <person name="He L."/>
        </authorList>
    </citation>
    <scope>NUCLEOTIDE SEQUENCE</scope>
    <source>
        <strain evidence="5">CkLH20</strain>
    </source>
</reference>
<dbReference type="InterPro" id="IPR050628">
    <property type="entry name" value="SNF2_RAD54_helicase_TF"/>
</dbReference>
<dbReference type="GO" id="GO:0008094">
    <property type="term" value="F:ATP-dependent activity, acting on DNA"/>
    <property type="evidence" value="ECO:0007669"/>
    <property type="project" value="TreeGrafter"/>
</dbReference>
<evidence type="ECO:0000256" key="1">
    <source>
        <dbReference type="ARBA" id="ARBA00022741"/>
    </source>
</evidence>
<dbReference type="AlphaFoldDB" id="A0A9P6I8Q2"/>
<reference evidence="5" key="2">
    <citation type="submission" date="2020-11" db="EMBL/GenBank/DDBJ databases">
        <title>Whole genome sequencing of Colletotrichum sp.</title>
        <authorList>
            <person name="Li H."/>
        </authorList>
    </citation>
    <scope>NUCLEOTIDE SEQUENCE</scope>
    <source>
        <strain evidence="5">CkLH20</strain>
    </source>
</reference>
<dbReference type="InterPro" id="IPR027417">
    <property type="entry name" value="P-loop_NTPase"/>
</dbReference>
<evidence type="ECO:0000313" key="6">
    <source>
        <dbReference type="Proteomes" id="UP000781932"/>
    </source>
</evidence>
<keyword evidence="3" id="KW-0067">ATP-binding</keyword>
<proteinExistence type="predicted"/>
<protein>
    <recommendedName>
        <fullName evidence="4">Helicase C-terminal domain-containing protein</fullName>
    </recommendedName>
</protein>
<dbReference type="CDD" id="cd18793">
    <property type="entry name" value="SF2_C_SNF"/>
    <property type="match status" value="1"/>
</dbReference>
<organism evidence="5 6">
    <name type="scientific">Colletotrichum karsti</name>
    <dbReference type="NCBI Taxonomy" id="1095194"/>
    <lineage>
        <taxon>Eukaryota</taxon>
        <taxon>Fungi</taxon>
        <taxon>Dikarya</taxon>
        <taxon>Ascomycota</taxon>
        <taxon>Pezizomycotina</taxon>
        <taxon>Sordariomycetes</taxon>
        <taxon>Hypocreomycetidae</taxon>
        <taxon>Glomerellales</taxon>
        <taxon>Glomerellaceae</taxon>
        <taxon>Colletotrichum</taxon>
        <taxon>Colletotrichum boninense species complex</taxon>
    </lineage>
</organism>
<dbReference type="GO" id="GO:0006281">
    <property type="term" value="P:DNA repair"/>
    <property type="evidence" value="ECO:0007669"/>
    <property type="project" value="TreeGrafter"/>
</dbReference>
<dbReference type="EMBL" id="JAATWM020000010">
    <property type="protein sequence ID" value="KAF9878418.1"/>
    <property type="molecule type" value="Genomic_DNA"/>
</dbReference>
<dbReference type="PANTHER" id="PTHR45626">
    <property type="entry name" value="TRANSCRIPTION TERMINATION FACTOR 2-RELATED"/>
    <property type="match status" value="1"/>
</dbReference>
<evidence type="ECO:0000256" key="3">
    <source>
        <dbReference type="ARBA" id="ARBA00022840"/>
    </source>
</evidence>
<dbReference type="GO" id="GO:0005634">
    <property type="term" value="C:nucleus"/>
    <property type="evidence" value="ECO:0007669"/>
    <property type="project" value="TreeGrafter"/>
</dbReference>
<dbReference type="RefSeq" id="XP_038747879.1">
    <property type="nucleotide sequence ID" value="XM_038886629.1"/>
</dbReference>
<dbReference type="OrthoDB" id="4850194at2759"/>
<name>A0A9P6I8Q2_9PEZI</name>